<feature type="region of interest" description="Disordered" evidence="2">
    <location>
        <begin position="1"/>
        <end position="29"/>
    </location>
</feature>
<dbReference type="Pfam" id="PF00437">
    <property type="entry name" value="T2SSE"/>
    <property type="match status" value="1"/>
</dbReference>
<dbReference type="InterPro" id="IPR050921">
    <property type="entry name" value="T4SS_GSP_E_ATPase"/>
</dbReference>
<feature type="domain" description="Bacterial type II secretion system protein E" evidence="3">
    <location>
        <begin position="104"/>
        <end position="376"/>
    </location>
</feature>
<proteinExistence type="inferred from homology"/>
<feature type="compositionally biased region" description="Low complexity" evidence="2">
    <location>
        <begin position="20"/>
        <end position="29"/>
    </location>
</feature>
<organism evidence="4 5">
    <name type="scientific">Actinomyces viscosus C505</name>
    <dbReference type="NCBI Taxonomy" id="562973"/>
    <lineage>
        <taxon>Bacteria</taxon>
        <taxon>Bacillati</taxon>
        <taxon>Actinomycetota</taxon>
        <taxon>Actinomycetes</taxon>
        <taxon>Actinomycetales</taxon>
        <taxon>Actinomycetaceae</taxon>
        <taxon>Actinomyces</taxon>
    </lineage>
</organism>
<name>F2UV25_ACTVI</name>
<gene>
    <name evidence="4" type="ORF">HMPREF0059_00275</name>
</gene>
<dbReference type="SUPFAM" id="SSF52540">
    <property type="entry name" value="P-loop containing nucleoside triphosphate hydrolases"/>
    <property type="match status" value="1"/>
</dbReference>
<dbReference type="CDD" id="cd01130">
    <property type="entry name" value="VirB11-like_ATPase"/>
    <property type="match status" value="1"/>
</dbReference>
<dbReference type="GO" id="GO:0016887">
    <property type="term" value="F:ATP hydrolysis activity"/>
    <property type="evidence" value="ECO:0007669"/>
    <property type="project" value="InterPro"/>
</dbReference>
<dbReference type="eggNOG" id="COG4962">
    <property type="taxonomic scope" value="Bacteria"/>
</dbReference>
<dbReference type="Gene3D" id="3.40.50.300">
    <property type="entry name" value="P-loop containing nucleotide triphosphate hydrolases"/>
    <property type="match status" value="1"/>
</dbReference>
<dbReference type="Proteomes" id="UP000004668">
    <property type="component" value="Unassembled WGS sequence"/>
</dbReference>
<reference evidence="4 5" key="2">
    <citation type="submission" date="2011-10" db="EMBL/GenBank/DDBJ databases">
        <title>The Genome Sequence of Actinomyces viscosus C505.</title>
        <authorList>
            <consortium name="The Broad Institute Genome Sequencing Platform"/>
            <consortium name="The Broad Institute Genome Sequencing Center for Infectious Disease"/>
            <person name="Earl A."/>
            <person name="Ward D."/>
            <person name="Feldgarden M."/>
            <person name="Gevers D."/>
            <person name="Sibley C.D."/>
            <person name="Field T.R."/>
            <person name="Grinwis M."/>
            <person name="Eshaghurshan C.S."/>
            <person name="Surette M.G."/>
            <person name="Young S.K."/>
            <person name="Zeng Q."/>
            <person name="Gargeya S."/>
            <person name="Fitzgerald M."/>
            <person name="Haas B."/>
            <person name="Abouelleil A."/>
            <person name="Alvarado L."/>
            <person name="Arachchi H.M."/>
            <person name="Berlin A."/>
            <person name="Brown A."/>
            <person name="Chapman S.B."/>
            <person name="Chen Z."/>
            <person name="Dunbar C."/>
            <person name="Freedman E."/>
            <person name="Gearin G."/>
            <person name="Goldberg J."/>
            <person name="Griggs A."/>
            <person name="Gujja S."/>
            <person name="Heiman D."/>
            <person name="Howarth C."/>
            <person name="Larson L."/>
            <person name="Lui A."/>
            <person name="MacDonald P.J.P."/>
            <person name="Montmayeur A."/>
            <person name="Murphy C."/>
            <person name="Neiman D."/>
            <person name="Pearson M."/>
            <person name="Priest M."/>
            <person name="Roberts A."/>
            <person name="Saif S."/>
            <person name="Shea T."/>
            <person name="Shenoy N."/>
            <person name="Sisk P."/>
            <person name="Stolte C."/>
            <person name="Sykes S."/>
            <person name="Wortman J."/>
            <person name="Nusbaum C."/>
            <person name="Birren B."/>
        </authorList>
    </citation>
    <scope>NUCLEOTIDE SEQUENCE [LARGE SCALE GENOMIC DNA]</scope>
    <source>
        <strain evidence="4 5">C505</strain>
    </source>
</reference>
<dbReference type="AlphaFoldDB" id="F2UV25"/>
<evidence type="ECO:0000256" key="1">
    <source>
        <dbReference type="ARBA" id="ARBA00006611"/>
    </source>
</evidence>
<dbReference type="Gene3D" id="3.30.450.380">
    <property type="match status" value="1"/>
</dbReference>
<accession>F2UV25</accession>
<comment type="similarity">
    <text evidence="1">Belongs to the GSP E family.</text>
</comment>
<dbReference type="EMBL" id="ACRE02000016">
    <property type="protein sequence ID" value="EGE38928.1"/>
    <property type="molecule type" value="Genomic_DNA"/>
</dbReference>
<sequence length="452" mass="48610">MVTDRLVCHGSVQSPGSVLTSSSTPHPHTTPTLRGIMDAADLLLTEVRELVRARGIDPLKDASDLEQLVTQAEEDYLRRSDAGLVPPLIDPKGARTHVLDSMAGLGPLQGYLDDESIEEIWVNAPGRVFVARSGRPELTTTILESEDLAVLVERMLRASGRRLDLSSPFVDAQLAGGQRLHVVIPPITSQHWALNIRKHTSRASRTADLVRMGSLTSQVAAFLDASVQAGLNILVSGATQAGKTTMVRALAGAIPGAQRVISCEEVFELALRNRDCVAMQTRPPNLEGVGEISLRRLVKEALRMRPDRLLIGEVREAEALDLLIAMNSGLPSMCTIHANSAREAIIKICTLPLLAGENVSSDFVVPTVASAIDLVVHLDLDRSGRRTVREVAALSGRVENGIIELSDVFHRDPTGNLVRGAGAPDAAERFNRAGHDLTALLSSRPAGPQEAY</sequence>
<comment type="caution">
    <text evidence="4">The sequence shown here is derived from an EMBL/GenBank/DDBJ whole genome shotgun (WGS) entry which is preliminary data.</text>
</comment>
<protein>
    <recommendedName>
        <fullName evidence="3">Bacterial type II secretion system protein E domain-containing protein</fullName>
    </recommendedName>
</protein>
<dbReference type="InterPro" id="IPR001482">
    <property type="entry name" value="T2SS/T4SS_dom"/>
</dbReference>
<reference evidence="5" key="1">
    <citation type="submission" date="2010-02" db="EMBL/GenBank/DDBJ databases">
        <title>The Genome Sequence of Prevotella oris strain C735.</title>
        <authorList>
            <consortium name="The Broad Institute Genome Sequencing Platform"/>
            <person name="Ward D."/>
            <person name="Feldgarden M."/>
            <person name="Earl A."/>
            <person name="Young S.K."/>
            <person name="Zeng Q."/>
            <person name="Koehrsen M."/>
            <person name="Alvarado L."/>
            <person name="Berlin A."/>
            <person name="Bochicchio J."/>
            <person name="Borenstein D."/>
            <person name="Chapman S.B."/>
            <person name="Chen Z."/>
            <person name="Engels R."/>
            <person name="Freedman E."/>
            <person name="Gellesch M."/>
            <person name="Goldberg J."/>
            <person name="Griggs A."/>
            <person name="Gujja S."/>
            <person name="Heilman E."/>
            <person name="Heiman D."/>
            <person name="Hepburn T."/>
            <person name="Howarth C."/>
            <person name="Jen D."/>
            <person name="Larson L."/>
            <person name="Mehta T."/>
            <person name="Park D."/>
            <person name="Pearson M."/>
            <person name="Roberts A."/>
            <person name="Saif S."/>
            <person name="Shea T."/>
            <person name="Shenoy N."/>
            <person name="Sisk P."/>
            <person name="Stolte C."/>
            <person name="Sykes S."/>
            <person name="Thomson T."/>
            <person name="Walk T."/>
            <person name="White J."/>
            <person name="Yandava C."/>
            <person name="Sibley C.D."/>
            <person name="Field T.R."/>
            <person name="Grinwis M."/>
            <person name="Eshaghurshan C.S."/>
            <person name="Surette M.G."/>
            <person name="Haas B."/>
            <person name="Nusbaum C."/>
            <person name="Birren B."/>
        </authorList>
    </citation>
    <scope>NUCLEOTIDE SEQUENCE [LARGE SCALE GENOMIC DNA]</scope>
    <source>
        <strain evidence="5">C505</strain>
    </source>
</reference>
<dbReference type="InterPro" id="IPR027417">
    <property type="entry name" value="P-loop_NTPase"/>
</dbReference>
<evidence type="ECO:0000313" key="4">
    <source>
        <dbReference type="EMBL" id="EGE38928.1"/>
    </source>
</evidence>
<evidence type="ECO:0000256" key="2">
    <source>
        <dbReference type="SAM" id="MobiDB-lite"/>
    </source>
</evidence>
<evidence type="ECO:0000313" key="5">
    <source>
        <dbReference type="Proteomes" id="UP000004668"/>
    </source>
</evidence>
<dbReference type="PANTHER" id="PTHR30486">
    <property type="entry name" value="TWITCHING MOTILITY PROTEIN PILT"/>
    <property type="match status" value="1"/>
</dbReference>
<dbReference type="PANTHER" id="PTHR30486:SF6">
    <property type="entry name" value="TYPE IV PILUS RETRACTATION ATPASE PILT"/>
    <property type="match status" value="1"/>
</dbReference>
<dbReference type="HOGENOM" id="CLU_005379_4_1_11"/>
<evidence type="ECO:0000259" key="3">
    <source>
        <dbReference type="Pfam" id="PF00437"/>
    </source>
</evidence>